<dbReference type="Gene3D" id="1.10.260.40">
    <property type="entry name" value="lambda repressor-like DNA-binding domains"/>
    <property type="match status" value="1"/>
</dbReference>
<proteinExistence type="predicted"/>
<organism evidence="3 4">
    <name type="scientific">Arenimonas oryziterrae DSM 21050 = YC6267</name>
    <dbReference type="NCBI Taxonomy" id="1121015"/>
    <lineage>
        <taxon>Bacteria</taxon>
        <taxon>Pseudomonadati</taxon>
        <taxon>Pseudomonadota</taxon>
        <taxon>Gammaproteobacteria</taxon>
        <taxon>Lysobacterales</taxon>
        <taxon>Lysobacteraceae</taxon>
        <taxon>Arenimonas</taxon>
    </lineage>
</organism>
<evidence type="ECO:0000313" key="3">
    <source>
        <dbReference type="EMBL" id="KFN44435.1"/>
    </source>
</evidence>
<feature type="domain" description="Cytoskeleton protein RodZ-like C-terminal" evidence="2">
    <location>
        <begin position="211"/>
        <end position="282"/>
    </location>
</feature>
<dbReference type="PATRIC" id="fig|1121015.4.peg.15"/>
<comment type="caution">
    <text evidence="3">The sequence shown here is derived from an EMBL/GenBank/DDBJ whole genome shotgun (WGS) entry which is preliminary data.</text>
</comment>
<evidence type="ECO:0000256" key="1">
    <source>
        <dbReference type="SAM" id="Phobius"/>
    </source>
</evidence>
<dbReference type="InterPro" id="IPR025194">
    <property type="entry name" value="RodZ-like_C"/>
</dbReference>
<dbReference type="STRING" id="1121015.GCA_000420545_00961"/>
<evidence type="ECO:0000259" key="2">
    <source>
        <dbReference type="Pfam" id="PF13464"/>
    </source>
</evidence>
<keyword evidence="1" id="KW-1133">Transmembrane helix</keyword>
<dbReference type="eggNOG" id="COG1426">
    <property type="taxonomic scope" value="Bacteria"/>
</dbReference>
<reference evidence="3 4" key="1">
    <citation type="submission" date="2013-09" db="EMBL/GenBank/DDBJ databases">
        <title>Genome sequencing of Arenimonas oryziterrae.</title>
        <authorList>
            <person name="Chen F."/>
            <person name="Wang G."/>
        </authorList>
    </citation>
    <scope>NUCLEOTIDE SEQUENCE [LARGE SCALE GENOMIC DNA]</scope>
    <source>
        <strain evidence="3 4">YC6267</strain>
    </source>
</reference>
<dbReference type="OrthoDB" id="9790252at2"/>
<keyword evidence="4" id="KW-1185">Reference proteome</keyword>
<dbReference type="GO" id="GO:0003677">
    <property type="term" value="F:DNA binding"/>
    <property type="evidence" value="ECO:0007669"/>
    <property type="project" value="InterPro"/>
</dbReference>
<accession>A0A091BJG0</accession>
<keyword evidence="1" id="KW-0812">Transmembrane</keyword>
<dbReference type="PANTHER" id="PTHR34475">
    <property type="match status" value="1"/>
</dbReference>
<dbReference type="Proteomes" id="UP000029385">
    <property type="component" value="Unassembled WGS sequence"/>
</dbReference>
<keyword evidence="1" id="KW-0472">Membrane</keyword>
<sequence length="294" mass="30954">MSIDSFQETLFEDPIGSRFRHAREKLRWSKESVAQQLKLPISIIDAIEREDWQRLGAAIYVRSYVGSYAKILGLPAETADEVLRVQPMSAPPLVHSSSSLRTSRTFDHGLLKLGSLVMTGVIVGSIVMVVMYFQKPAAVAEVLPLDPPTATTSGATAGTQVLSLPAQATVAPSATAPAAPTVAAPAANTPPTVMASLAPALSAPVGSNELVLDFQAESWVDVVAMNGEHVERGLVPAGTQRRYAAGQVSRITLGNADAVQVSQAGQKIDLAPYREANVARFTVSSQGKVTPSGG</sequence>
<dbReference type="RefSeq" id="WP_022968607.1">
    <property type="nucleotide sequence ID" value="NZ_ATVD01000002.1"/>
</dbReference>
<dbReference type="Pfam" id="PF13464">
    <property type="entry name" value="RodZ_C"/>
    <property type="match status" value="1"/>
</dbReference>
<gene>
    <name evidence="3" type="ORF">N789_00070</name>
</gene>
<name>A0A091BJG0_9GAMM</name>
<dbReference type="AlphaFoldDB" id="A0A091BJG0"/>
<dbReference type="InterPro" id="IPR050400">
    <property type="entry name" value="Bact_Cytoskel_RodZ"/>
</dbReference>
<protein>
    <recommendedName>
        <fullName evidence="2">Cytoskeleton protein RodZ-like C-terminal domain-containing protein</fullName>
    </recommendedName>
</protein>
<dbReference type="PANTHER" id="PTHR34475:SF1">
    <property type="entry name" value="CYTOSKELETON PROTEIN RODZ"/>
    <property type="match status" value="1"/>
</dbReference>
<feature type="transmembrane region" description="Helical" evidence="1">
    <location>
        <begin position="110"/>
        <end position="133"/>
    </location>
</feature>
<dbReference type="InterPro" id="IPR010982">
    <property type="entry name" value="Lambda_DNA-bd_dom_sf"/>
</dbReference>
<dbReference type="EMBL" id="AVCI01000001">
    <property type="protein sequence ID" value="KFN44435.1"/>
    <property type="molecule type" value="Genomic_DNA"/>
</dbReference>
<evidence type="ECO:0000313" key="4">
    <source>
        <dbReference type="Proteomes" id="UP000029385"/>
    </source>
</evidence>
<dbReference type="Pfam" id="PF13413">
    <property type="entry name" value="HTH_25"/>
    <property type="match status" value="1"/>
</dbReference>